<evidence type="ECO:0000259" key="6">
    <source>
        <dbReference type="Pfam" id="PF17801"/>
    </source>
</evidence>
<dbReference type="InterPro" id="IPR017853">
    <property type="entry name" value="GH"/>
</dbReference>
<dbReference type="PRINTS" id="PR00740">
    <property type="entry name" value="GLHYDRLASE27"/>
</dbReference>
<comment type="catalytic activity">
    <reaction evidence="5">
        <text>Hydrolysis of terminal, non-reducing alpha-D-galactose residues in alpha-D-galactosides, including galactose oligosaccharides, galactomannans and galactolipids.</text>
        <dbReference type="EC" id="3.2.1.22"/>
    </reaction>
</comment>
<accession>A0A7W8EB75</accession>
<proteinExistence type="inferred from homology"/>
<evidence type="ECO:0000256" key="3">
    <source>
        <dbReference type="ARBA" id="ARBA00022801"/>
    </source>
</evidence>
<evidence type="ECO:0000256" key="5">
    <source>
        <dbReference type="RuleBase" id="RU361168"/>
    </source>
</evidence>
<dbReference type="InterPro" id="IPR002241">
    <property type="entry name" value="Glyco_hydro_27"/>
</dbReference>
<dbReference type="GO" id="GO:0004557">
    <property type="term" value="F:alpha-galactosidase activity"/>
    <property type="evidence" value="ECO:0007669"/>
    <property type="project" value="UniProtKB-EC"/>
</dbReference>
<evidence type="ECO:0000256" key="1">
    <source>
        <dbReference type="ARBA" id="ARBA00009743"/>
    </source>
</evidence>
<dbReference type="PANTHER" id="PTHR11452:SF42">
    <property type="entry name" value="ALPHA-GALACTOSIDASE"/>
    <property type="match status" value="1"/>
</dbReference>
<protein>
    <recommendedName>
        <fullName evidence="5">Alpha-galactosidase</fullName>
        <ecNumber evidence="5">3.2.1.22</ecNumber>
    </recommendedName>
    <alternativeName>
        <fullName evidence="5">Melibiase</fullName>
    </alternativeName>
</protein>
<dbReference type="InterPro" id="IPR041233">
    <property type="entry name" value="Melibiase_C"/>
</dbReference>
<dbReference type="PANTHER" id="PTHR11452">
    <property type="entry name" value="ALPHA-GALACTOSIDASE/ALPHA-N-ACETYLGALACTOSAMINIDASE"/>
    <property type="match status" value="1"/>
</dbReference>
<evidence type="ECO:0000313" key="8">
    <source>
        <dbReference type="Proteomes" id="UP000584867"/>
    </source>
</evidence>
<sequence length="459" mass="51445">MRYQITAFILFAAIAGSRALPAQQGKSSEIGIAQTPPMGWNSWDSYGLTINEAQFRSNVQVQTAKLKAFGWNYSVIDEGWFLRNPQDRPHPELLQFELDAFGRYIPVPARFPSALDPQGRNEGFAAMGRWVHAQGLKFGIHIVRGIPRESVRQNLPVEGSVFHAIDVADQTDACPWDPTNWGIKDNAAGQAWYDSLLHQYAAWGVDFLKVDCIADHPYRISEIRQIQLAIEHSGRPILLSLSPGPTDLSHAAEIGSLAQMWRISNDIWDVWKSDRPFPRTVDSQFALAAAWAPYAQPGNWPDADMLPFGELRPKPDVGPGPRKTRLTIDEQQTMLTLWAMARSPLMLGANLTMLDAETLQLVTNRDVLQIDQKALTSREILQEGNMVAWTADLGNREHVLAIFNRGDVPLHVTKDLASFGLVVRTWKARDVWQRKTVTPIHSVDQMIAPHGCVLLMLQP</sequence>
<name>A0A7W8EB75_9BACT</name>
<dbReference type="AlphaFoldDB" id="A0A7W8EB75"/>
<dbReference type="EC" id="3.2.1.22" evidence="5"/>
<gene>
    <name evidence="7" type="ORF">HDF15_002586</name>
</gene>
<evidence type="ECO:0000256" key="4">
    <source>
        <dbReference type="ARBA" id="ARBA00023295"/>
    </source>
</evidence>
<organism evidence="7 8">
    <name type="scientific">Granulicella mallensis</name>
    <dbReference type="NCBI Taxonomy" id="940614"/>
    <lineage>
        <taxon>Bacteria</taxon>
        <taxon>Pseudomonadati</taxon>
        <taxon>Acidobacteriota</taxon>
        <taxon>Terriglobia</taxon>
        <taxon>Terriglobales</taxon>
        <taxon>Acidobacteriaceae</taxon>
        <taxon>Granulicella</taxon>
    </lineage>
</organism>
<dbReference type="InterPro" id="IPR013785">
    <property type="entry name" value="Aldolase_TIM"/>
</dbReference>
<reference evidence="7 8" key="1">
    <citation type="submission" date="2020-08" db="EMBL/GenBank/DDBJ databases">
        <title>Genomic Encyclopedia of Type Strains, Phase IV (KMG-V): Genome sequencing to study the core and pangenomes of soil and plant-associated prokaryotes.</title>
        <authorList>
            <person name="Whitman W."/>
        </authorList>
    </citation>
    <scope>NUCLEOTIDE SEQUENCE [LARGE SCALE GENOMIC DNA]</scope>
    <source>
        <strain evidence="7 8">X5P3</strain>
    </source>
</reference>
<feature type="domain" description="Alpha galactosidase C-terminal" evidence="6">
    <location>
        <begin position="383"/>
        <end position="457"/>
    </location>
</feature>
<keyword evidence="5" id="KW-1015">Disulfide bond</keyword>
<keyword evidence="3 5" id="KW-0378">Hydrolase</keyword>
<keyword evidence="2" id="KW-0732">Signal</keyword>
<dbReference type="InterPro" id="IPR013780">
    <property type="entry name" value="Glyco_hydro_b"/>
</dbReference>
<dbReference type="Proteomes" id="UP000584867">
    <property type="component" value="Unassembled WGS sequence"/>
</dbReference>
<dbReference type="SUPFAM" id="SSF51011">
    <property type="entry name" value="Glycosyl hydrolase domain"/>
    <property type="match status" value="1"/>
</dbReference>
<comment type="similarity">
    <text evidence="1 5">Belongs to the glycosyl hydrolase 27 family.</text>
</comment>
<dbReference type="Gene3D" id="3.20.20.70">
    <property type="entry name" value="Aldolase class I"/>
    <property type="match status" value="1"/>
</dbReference>
<evidence type="ECO:0000313" key="7">
    <source>
        <dbReference type="EMBL" id="MBB5064235.1"/>
    </source>
</evidence>
<dbReference type="RefSeq" id="WP_184255963.1">
    <property type="nucleotide sequence ID" value="NZ_JACHIO010000009.1"/>
</dbReference>
<dbReference type="EMBL" id="JACHIO010000009">
    <property type="protein sequence ID" value="MBB5064235.1"/>
    <property type="molecule type" value="Genomic_DNA"/>
</dbReference>
<comment type="caution">
    <text evidence="7">The sequence shown here is derived from an EMBL/GenBank/DDBJ whole genome shotgun (WGS) entry which is preliminary data.</text>
</comment>
<dbReference type="CDD" id="cd14792">
    <property type="entry name" value="GH27"/>
    <property type="match status" value="1"/>
</dbReference>
<dbReference type="GO" id="GO:0005975">
    <property type="term" value="P:carbohydrate metabolic process"/>
    <property type="evidence" value="ECO:0007669"/>
    <property type="project" value="InterPro"/>
</dbReference>
<keyword evidence="4 5" id="KW-0326">Glycosidase</keyword>
<dbReference type="SUPFAM" id="SSF51445">
    <property type="entry name" value="(Trans)glycosidases"/>
    <property type="match status" value="1"/>
</dbReference>
<dbReference type="Pfam" id="PF16499">
    <property type="entry name" value="Melibiase_2"/>
    <property type="match status" value="1"/>
</dbReference>
<evidence type="ECO:0000256" key="2">
    <source>
        <dbReference type="ARBA" id="ARBA00022729"/>
    </source>
</evidence>
<dbReference type="Pfam" id="PF17801">
    <property type="entry name" value="Melibiase_C"/>
    <property type="match status" value="1"/>
</dbReference>
<dbReference type="Gene3D" id="2.60.40.1180">
    <property type="entry name" value="Golgi alpha-mannosidase II"/>
    <property type="match status" value="1"/>
</dbReference>